<dbReference type="Proteomes" id="UP000317652">
    <property type="component" value="Unassembled WGS sequence"/>
</dbReference>
<proteinExistence type="predicted"/>
<name>A0ABY6VG92_9ENTR</name>
<reference evidence="1 2" key="1">
    <citation type="submission" date="2019-07" db="EMBL/GenBank/DDBJ databases">
        <authorList>
            <person name="Brisse S."/>
            <person name="Rodrigues C."/>
            <person name="Thorpe H."/>
        </authorList>
    </citation>
    <scope>NUCLEOTIDE SEQUENCE [LARGE SCALE GENOMIC DNA]</scope>
    <source>
        <strain evidence="1">SB6411</strain>
    </source>
</reference>
<evidence type="ECO:0000313" key="2">
    <source>
        <dbReference type="Proteomes" id="UP000317652"/>
    </source>
</evidence>
<keyword evidence="2" id="KW-1185">Reference proteome</keyword>
<dbReference type="InterPro" id="IPR012334">
    <property type="entry name" value="Pectin_lyas_fold"/>
</dbReference>
<dbReference type="InterPro" id="IPR011050">
    <property type="entry name" value="Pectin_lyase_fold/virulence"/>
</dbReference>
<dbReference type="EMBL" id="CABGGS010000023">
    <property type="protein sequence ID" value="VUS60327.1"/>
    <property type="molecule type" value="Genomic_DNA"/>
</dbReference>
<gene>
    <name evidence="1" type="ORF">SB6411_01854</name>
</gene>
<protein>
    <submittedName>
        <fullName evidence="1">Uncharacterized protein</fullName>
    </submittedName>
</protein>
<organism evidence="1 2">
    <name type="scientific">Klebsiella spallanzanii</name>
    <dbReference type="NCBI Taxonomy" id="2587528"/>
    <lineage>
        <taxon>Bacteria</taxon>
        <taxon>Pseudomonadati</taxon>
        <taxon>Pseudomonadota</taxon>
        <taxon>Gammaproteobacteria</taxon>
        <taxon>Enterobacterales</taxon>
        <taxon>Enterobacteriaceae</taxon>
        <taxon>Klebsiella/Raoultella group</taxon>
        <taxon>Klebsiella</taxon>
    </lineage>
</organism>
<comment type="caution">
    <text evidence="1">The sequence shown here is derived from an EMBL/GenBank/DDBJ whole genome shotgun (WGS) entry which is preliminary data.</text>
</comment>
<dbReference type="RefSeq" id="WP_142982022.1">
    <property type="nucleotide sequence ID" value="NZ_CABGGS010000023.1"/>
</dbReference>
<accession>A0ABY6VG92</accession>
<dbReference type="SUPFAM" id="SSF51126">
    <property type="entry name" value="Pectin lyase-like"/>
    <property type="match status" value="1"/>
</dbReference>
<dbReference type="Gene3D" id="2.160.20.10">
    <property type="entry name" value="Single-stranded right-handed beta-helix, Pectin lyase-like"/>
    <property type="match status" value="1"/>
</dbReference>
<evidence type="ECO:0000313" key="1">
    <source>
        <dbReference type="EMBL" id="VUS60327.1"/>
    </source>
</evidence>
<sequence>MKKTNFIRRKFIQKIFAIILLPVSVSQLVSKSEAKTFAEEIDGFINLKDFLTNDDWLDCNSNEPKNDHSYALNNALKKGNKIYLPPVKGCYLFQEVKVPTGAILKGNVELPYTVKSINDIKGSGSAISFFSKGKNIFKVNNHVTFSGLVFFGNRYIDGVVSDTGKKISNVRIDACGFYNFRVGIGSLTNYIKIDVRDCISSSNKIGLANVVDSKITTSTFNSNSQFGIALNKGANDNILSELKVEWNGINNLFIAFAVNNIVSTSIFDRAGKAGLYISNAELVLNSIVIRRSGGIAKQEADSTHLYIVNSNLIITGVLTKKGRNDDGKGKLSPNYSIYIDDKNKSGSIIVSDSDLSGVIISPIYNKVEASIKIRNSIL</sequence>